<dbReference type="InterPro" id="IPR036291">
    <property type="entry name" value="NAD(P)-bd_dom_sf"/>
</dbReference>
<comment type="caution">
    <text evidence="5">The sequence shown here is derived from an EMBL/GenBank/DDBJ whole genome shotgun (WGS) entry which is preliminary data.</text>
</comment>
<dbReference type="FunFam" id="3.40.50.720:FF:000213">
    <property type="entry name" value="Putative 2-hydroxyacid dehydrogenase"/>
    <property type="match status" value="1"/>
</dbReference>
<keyword evidence="1" id="KW-0521">NADP</keyword>
<dbReference type="Pfam" id="PF02826">
    <property type="entry name" value="2-Hacid_dh_C"/>
    <property type="match status" value="1"/>
</dbReference>
<dbReference type="GO" id="GO:0030267">
    <property type="term" value="F:glyoxylate reductase (NADPH) activity"/>
    <property type="evidence" value="ECO:0007669"/>
    <property type="project" value="TreeGrafter"/>
</dbReference>
<dbReference type="PROSITE" id="PS00065">
    <property type="entry name" value="D_2_HYDROXYACID_DH_1"/>
    <property type="match status" value="1"/>
</dbReference>
<proteinExistence type="predicted"/>
<evidence type="ECO:0000256" key="3">
    <source>
        <dbReference type="ARBA" id="ARBA00023027"/>
    </source>
</evidence>
<evidence type="ECO:0000313" key="5">
    <source>
        <dbReference type="EMBL" id="KAJ9539551.1"/>
    </source>
</evidence>
<protein>
    <recommendedName>
        <fullName evidence="4">D-isomer specific 2-hydroxyacid dehydrogenase NAD-binding domain-containing protein</fullName>
    </recommendedName>
</protein>
<dbReference type="GO" id="GO:0051287">
    <property type="term" value="F:NAD binding"/>
    <property type="evidence" value="ECO:0007669"/>
    <property type="project" value="InterPro"/>
</dbReference>
<evidence type="ECO:0000256" key="1">
    <source>
        <dbReference type="ARBA" id="ARBA00022857"/>
    </source>
</evidence>
<gene>
    <name evidence="5" type="ORF">OSB04_032284</name>
</gene>
<feature type="domain" description="D-isomer specific 2-hydroxyacid dehydrogenase NAD-binding" evidence="4">
    <location>
        <begin position="3"/>
        <end position="141"/>
    </location>
</feature>
<keyword evidence="3" id="KW-0520">NAD</keyword>
<evidence type="ECO:0000256" key="2">
    <source>
        <dbReference type="ARBA" id="ARBA00023002"/>
    </source>
</evidence>
<dbReference type="PANTHER" id="PTHR10996">
    <property type="entry name" value="2-HYDROXYACID DEHYDROGENASE-RELATED"/>
    <property type="match status" value="1"/>
</dbReference>
<sequence>MWLEGKRVGIVGFGNIGSRIATRLEAMGCIISYTSRQRRHYTPFTFYENVLQLAFESDALIICCALTKDTHHMINNEVMSALGRSGVIVNVARGAIINEAELVKYLVAGKIGGAGLDVFENEPNLSKELLGLDNVVLLPHQTAFTKESFHDAAQILVGNLEAFFTNKRLLNLVTNELPIPR</sequence>
<dbReference type="PANTHER" id="PTHR10996:SF179">
    <property type="entry name" value="D-ISOMER SPECIFIC 2-HYDROXYACID DEHYDROGENASE FAMILY PROTEIN-RELATED"/>
    <property type="match status" value="1"/>
</dbReference>
<dbReference type="InterPro" id="IPR029752">
    <property type="entry name" value="D-isomer_DH_CS1"/>
</dbReference>
<reference evidence="5" key="1">
    <citation type="submission" date="2023-03" db="EMBL/GenBank/DDBJ databases">
        <title>Chromosome-scale reference genome and RAD-based genetic map of yellow starthistle (Centaurea solstitialis) reveal putative structural variation and QTLs associated with invader traits.</title>
        <authorList>
            <person name="Reatini B."/>
            <person name="Cang F.A."/>
            <person name="Jiang Q."/>
            <person name="Mckibben M.T.W."/>
            <person name="Barker M.S."/>
            <person name="Rieseberg L.H."/>
            <person name="Dlugosch K.M."/>
        </authorList>
    </citation>
    <scope>NUCLEOTIDE SEQUENCE</scope>
    <source>
        <strain evidence="5">CAN-66</strain>
        <tissue evidence="5">Leaf</tissue>
    </source>
</reference>
<dbReference type="SUPFAM" id="SSF51735">
    <property type="entry name" value="NAD(P)-binding Rossmann-fold domains"/>
    <property type="match status" value="1"/>
</dbReference>
<evidence type="ECO:0000259" key="4">
    <source>
        <dbReference type="Pfam" id="PF02826"/>
    </source>
</evidence>
<accession>A0AA38SPE1</accession>
<keyword evidence="6" id="KW-1185">Reference proteome</keyword>
<dbReference type="AlphaFoldDB" id="A0AA38SPE1"/>
<evidence type="ECO:0000313" key="6">
    <source>
        <dbReference type="Proteomes" id="UP001172457"/>
    </source>
</evidence>
<dbReference type="InterPro" id="IPR006140">
    <property type="entry name" value="D-isomer_DH_NAD-bd"/>
</dbReference>
<dbReference type="EMBL" id="JARYMX010000008">
    <property type="protein sequence ID" value="KAJ9539551.1"/>
    <property type="molecule type" value="Genomic_DNA"/>
</dbReference>
<dbReference type="GO" id="GO:0005829">
    <property type="term" value="C:cytosol"/>
    <property type="evidence" value="ECO:0007669"/>
    <property type="project" value="TreeGrafter"/>
</dbReference>
<dbReference type="Proteomes" id="UP001172457">
    <property type="component" value="Chromosome 8"/>
</dbReference>
<organism evidence="5 6">
    <name type="scientific">Centaurea solstitialis</name>
    <name type="common">yellow star-thistle</name>
    <dbReference type="NCBI Taxonomy" id="347529"/>
    <lineage>
        <taxon>Eukaryota</taxon>
        <taxon>Viridiplantae</taxon>
        <taxon>Streptophyta</taxon>
        <taxon>Embryophyta</taxon>
        <taxon>Tracheophyta</taxon>
        <taxon>Spermatophyta</taxon>
        <taxon>Magnoliopsida</taxon>
        <taxon>eudicotyledons</taxon>
        <taxon>Gunneridae</taxon>
        <taxon>Pentapetalae</taxon>
        <taxon>asterids</taxon>
        <taxon>campanulids</taxon>
        <taxon>Asterales</taxon>
        <taxon>Asteraceae</taxon>
        <taxon>Carduoideae</taxon>
        <taxon>Cardueae</taxon>
        <taxon>Centaureinae</taxon>
        <taxon>Centaurea</taxon>
    </lineage>
</organism>
<dbReference type="Gene3D" id="3.40.50.720">
    <property type="entry name" value="NAD(P)-binding Rossmann-like Domain"/>
    <property type="match status" value="2"/>
</dbReference>
<dbReference type="InterPro" id="IPR050223">
    <property type="entry name" value="D-isomer_2-hydroxyacid_DH"/>
</dbReference>
<dbReference type="GO" id="GO:0016618">
    <property type="term" value="F:hydroxypyruvate reductase [NAD(P)H] activity"/>
    <property type="evidence" value="ECO:0007669"/>
    <property type="project" value="TreeGrafter"/>
</dbReference>
<name>A0AA38SPE1_9ASTR</name>
<keyword evidence="2" id="KW-0560">Oxidoreductase</keyword>